<organism evidence="1 2">
    <name type="scientific">Trichomalopsis sarcophagae</name>
    <dbReference type="NCBI Taxonomy" id="543379"/>
    <lineage>
        <taxon>Eukaryota</taxon>
        <taxon>Metazoa</taxon>
        <taxon>Ecdysozoa</taxon>
        <taxon>Arthropoda</taxon>
        <taxon>Hexapoda</taxon>
        <taxon>Insecta</taxon>
        <taxon>Pterygota</taxon>
        <taxon>Neoptera</taxon>
        <taxon>Endopterygota</taxon>
        <taxon>Hymenoptera</taxon>
        <taxon>Apocrita</taxon>
        <taxon>Proctotrupomorpha</taxon>
        <taxon>Chalcidoidea</taxon>
        <taxon>Pteromalidae</taxon>
        <taxon>Pteromalinae</taxon>
        <taxon>Trichomalopsis</taxon>
    </lineage>
</organism>
<reference evidence="1 2" key="1">
    <citation type="journal article" date="2017" name="Curr. Biol.">
        <title>The Evolution of Venom by Co-option of Single-Copy Genes.</title>
        <authorList>
            <person name="Martinson E.O."/>
            <person name="Mrinalini"/>
            <person name="Kelkar Y.D."/>
            <person name="Chang C.H."/>
            <person name="Werren J.H."/>
        </authorList>
    </citation>
    <scope>NUCLEOTIDE SEQUENCE [LARGE SCALE GENOMIC DNA]</scope>
    <source>
        <strain evidence="1 2">Alberta</strain>
        <tissue evidence="1">Whole body</tissue>
    </source>
</reference>
<dbReference type="EMBL" id="NNAY01008355">
    <property type="protein sequence ID" value="OXU16282.1"/>
    <property type="molecule type" value="Genomic_DNA"/>
</dbReference>
<keyword evidence="2" id="KW-1185">Reference proteome</keyword>
<proteinExistence type="predicted"/>
<gene>
    <name evidence="1" type="ORF">TSAR_010936</name>
</gene>
<sequence>MIMKGKMKIFSRTDPAKYQHIANHQIILRLLQLILLLNLLEKAMILLQKHLIYKNKLFYKSEPDSK</sequence>
<evidence type="ECO:0000313" key="1">
    <source>
        <dbReference type="EMBL" id="OXU16282.1"/>
    </source>
</evidence>
<dbReference type="Proteomes" id="UP000215335">
    <property type="component" value="Unassembled WGS sequence"/>
</dbReference>
<accession>A0A232ED55</accession>
<evidence type="ECO:0000313" key="2">
    <source>
        <dbReference type="Proteomes" id="UP000215335"/>
    </source>
</evidence>
<dbReference type="AlphaFoldDB" id="A0A232ED55"/>
<comment type="caution">
    <text evidence="1">The sequence shown here is derived from an EMBL/GenBank/DDBJ whole genome shotgun (WGS) entry which is preliminary data.</text>
</comment>
<name>A0A232ED55_9HYME</name>
<protein>
    <submittedName>
        <fullName evidence="1">Uncharacterized protein</fullName>
    </submittedName>
</protein>